<dbReference type="InterPro" id="IPR054197">
    <property type="entry name" value="DUF6902"/>
</dbReference>
<protein>
    <submittedName>
        <fullName evidence="1">Uncharacterized protein</fullName>
    </submittedName>
</protein>
<dbReference type="Proteomes" id="UP000199026">
    <property type="component" value="Unassembled WGS sequence"/>
</dbReference>
<keyword evidence="2" id="KW-1185">Reference proteome</keyword>
<dbReference type="RefSeq" id="WP_089890775.1">
    <property type="nucleotide sequence ID" value="NZ_CALJFH010000012.1"/>
</dbReference>
<name>A0A1H3KP95_9RHOB</name>
<proteinExistence type="predicted"/>
<sequence length="352" mass="39966">MGDVISFDFAKPQLDEGSQQSALAQCFARHRRIGDDVFWLKENAEFLNVHETSGKRLTAQALSAYEVFYHDVENRLRFFPQYYRFLLSITLDLEALGFEGEKGPALCAWTHEAQLVDAELSDLQRAEAARLLARGGIGEMKLDEALSARLRRFISHSATFSLPNKKAAYELTHIVFYLSDYGRRDPDIGAEAVRSLMFAGTLALIDENADLLAEVCLALRAARQTVPEMWEDWVHAVSAQFQVIAETSPPIDDYHEYLTCNWLAMATGRDSFVQDLSPERMLFRKSRGHRGVLRALSEHLYHLADRRVEDWATMRRELEGQLAHEAYAHLLSAEAAYPEFGQFFAHFARAGS</sequence>
<gene>
    <name evidence="1" type="ORF">SAMN05444486_102667</name>
</gene>
<dbReference type="GeneID" id="78124729"/>
<evidence type="ECO:0000313" key="1">
    <source>
        <dbReference type="EMBL" id="SDY53941.1"/>
    </source>
</evidence>
<dbReference type="AlphaFoldDB" id="A0A1H3KP95"/>
<evidence type="ECO:0000313" key="2">
    <source>
        <dbReference type="Proteomes" id="UP000199026"/>
    </source>
</evidence>
<accession>A0A1H3KP95</accession>
<dbReference type="Pfam" id="PF21843">
    <property type="entry name" value="DUF6902"/>
    <property type="match status" value="1"/>
</dbReference>
<organism evidence="1 2">
    <name type="scientific">Lentibacter algarum</name>
    <dbReference type="NCBI Taxonomy" id="576131"/>
    <lineage>
        <taxon>Bacteria</taxon>
        <taxon>Pseudomonadati</taxon>
        <taxon>Pseudomonadota</taxon>
        <taxon>Alphaproteobacteria</taxon>
        <taxon>Rhodobacterales</taxon>
        <taxon>Roseobacteraceae</taxon>
        <taxon>Lentibacter</taxon>
    </lineage>
</organism>
<reference evidence="1 2" key="1">
    <citation type="submission" date="2016-10" db="EMBL/GenBank/DDBJ databases">
        <authorList>
            <person name="de Groot N.N."/>
        </authorList>
    </citation>
    <scope>NUCLEOTIDE SEQUENCE [LARGE SCALE GENOMIC DNA]</scope>
    <source>
        <strain evidence="1 2">DSM 24677</strain>
    </source>
</reference>
<dbReference type="EMBL" id="FNPR01000002">
    <property type="protein sequence ID" value="SDY53941.1"/>
    <property type="molecule type" value="Genomic_DNA"/>
</dbReference>
<dbReference type="OrthoDB" id="7810029at2"/>
<dbReference type="STRING" id="576131.SAMN05444486_102667"/>